<reference evidence="10" key="1">
    <citation type="journal article" date="2020" name="Stud. Mycol.">
        <title>101 Dothideomycetes genomes: a test case for predicting lifestyles and emergence of pathogens.</title>
        <authorList>
            <person name="Haridas S."/>
            <person name="Albert R."/>
            <person name="Binder M."/>
            <person name="Bloem J."/>
            <person name="Labutti K."/>
            <person name="Salamov A."/>
            <person name="Andreopoulos B."/>
            <person name="Baker S."/>
            <person name="Barry K."/>
            <person name="Bills G."/>
            <person name="Bluhm B."/>
            <person name="Cannon C."/>
            <person name="Castanera R."/>
            <person name="Culley D."/>
            <person name="Daum C."/>
            <person name="Ezra D."/>
            <person name="Gonzalez J."/>
            <person name="Henrissat B."/>
            <person name="Kuo A."/>
            <person name="Liang C."/>
            <person name="Lipzen A."/>
            <person name="Lutzoni F."/>
            <person name="Magnuson J."/>
            <person name="Mondo S."/>
            <person name="Nolan M."/>
            <person name="Ohm R."/>
            <person name="Pangilinan J."/>
            <person name="Park H.-J."/>
            <person name="Ramirez L."/>
            <person name="Alfaro M."/>
            <person name="Sun H."/>
            <person name="Tritt A."/>
            <person name="Yoshinaga Y."/>
            <person name="Zwiers L.-H."/>
            <person name="Turgeon B."/>
            <person name="Goodwin S."/>
            <person name="Spatafora J."/>
            <person name="Crous P."/>
            <person name="Grigoriev I."/>
        </authorList>
    </citation>
    <scope>NUCLEOTIDE SEQUENCE</scope>
    <source>
        <strain evidence="10">CBS 123094</strain>
    </source>
</reference>
<keyword evidence="4 8" id="KW-0805">Transcription regulation</keyword>
<comment type="subunit">
    <text evidence="8">Component of the Mediator complex.</text>
</comment>
<dbReference type="InterPro" id="IPR019095">
    <property type="entry name" value="Mediator_Med18"/>
</dbReference>
<gene>
    <name evidence="8" type="primary">MED18</name>
    <name evidence="10" type="ORF">P154DRAFT_488080</name>
</gene>
<dbReference type="Gene3D" id="2.40.320.10">
    <property type="entry name" value="Hypothetical Protein Pfu-838710-001"/>
    <property type="match status" value="1"/>
</dbReference>
<proteinExistence type="inferred from homology"/>
<evidence type="ECO:0000256" key="7">
    <source>
        <dbReference type="ARBA" id="ARBA00032012"/>
    </source>
</evidence>
<protein>
    <recommendedName>
        <fullName evidence="3 8">Mediator of RNA polymerase II transcription subunit 18</fullName>
    </recommendedName>
    <alternativeName>
        <fullName evidence="7 8">Mediator complex subunit 18</fullName>
    </alternativeName>
</protein>
<evidence type="ECO:0000313" key="11">
    <source>
        <dbReference type="Proteomes" id="UP000799779"/>
    </source>
</evidence>
<sequence>MHELLLYGQVPRARHELVLKILAGVAAMQPRRILERHIVYKPQREPEEPGSNLRRGGTQAVAGDKKNRQVAPKELCYTQLVQQLMEKDFGSNNDQQQGNVDALTAKTDASGPQWAWVFHDIPDAGDRGVLVRLASSSEVAEGKPHDYVVAAGNKFVSEYYVEGHRFVLGSVILFLHRVLQEPGVRVIETTPKSALPAFAALEPLDPSGQYLLEAKIRVSDLNTPAVVEGGIEELKKFKQSMVGCVELFVPDRLQLDTRVKYKPKPVAHPGR</sequence>
<evidence type="ECO:0000256" key="9">
    <source>
        <dbReference type="SAM" id="MobiDB-lite"/>
    </source>
</evidence>
<comment type="function">
    <text evidence="8">Component of the Mediator complex, a coactivator involved in the regulated transcription of nearly all RNA polymerase II-dependent genes. Mediator functions as a bridge to convey information from gene-specific regulatory proteins to the basal RNA polymerase II transcription machinery. Mediator is recruited to promoters by direct interactions with regulatory proteins and serves as a scaffold for the assembly of a functional preinitiation complex with RNA polymerase II and the general transcription factors.</text>
</comment>
<name>A0A6A5WP33_9PLEO</name>
<feature type="region of interest" description="Disordered" evidence="9">
    <location>
        <begin position="43"/>
        <end position="62"/>
    </location>
</feature>
<evidence type="ECO:0000256" key="8">
    <source>
        <dbReference type="RuleBase" id="RU364150"/>
    </source>
</evidence>
<dbReference type="AlphaFoldDB" id="A0A6A5WP33"/>
<dbReference type="PANTHER" id="PTHR13321:SF2">
    <property type="entry name" value="MEDIATOR OF RNA POLYMERASE II TRANSCRIPTION SUBUNIT 18"/>
    <property type="match status" value="1"/>
</dbReference>
<dbReference type="GO" id="GO:0006369">
    <property type="term" value="P:termination of RNA polymerase II transcription"/>
    <property type="evidence" value="ECO:0007669"/>
    <property type="project" value="TreeGrafter"/>
</dbReference>
<keyword evidence="6 8" id="KW-0539">Nucleus</keyword>
<dbReference type="OrthoDB" id="5348092at2759"/>
<dbReference type="EMBL" id="ML977576">
    <property type="protein sequence ID" value="KAF2002644.1"/>
    <property type="molecule type" value="Genomic_DNA"/>
</dbReference>
<evidence type="ECO:0000256" key="5">
    <source>
        <dbReference type="ARBA" id="ARBA00023163"/>
    </source>
</evidence>
<evidence type="ECO:0000256" key="6">
    <source>
        <dbReference type="ARBA" id="ARBA00023242"/>
    </source>
</evidence>
<evidence type="ECO:0000256" key="3">
    <source>
        <dbReference type="ARBA" id="ARBA00019612"/>
    </source>
</evidence>
<evidence type="ECO:0000256" key="4">
    <source>
        <dbReference type="ARBA" id="ARBA00023015"/>
    </source>
</evidence>
<keyword evidence="8" id="KW-0010">Activator</keyword>
<dbReference type="GO" id="GO:0016592">
    <property type="term" value="C:mediator complex"/>
    <property type="evidence" value="ECO:0007669"/>
    <property type="project" value="InterPro"/>
</dbReference>
<dbReference type="Proteomes" id="UP000799779">
    <property type="component" value="Unassembled WGS sequence"/>
</dbReference>
<comment type="subcellular location">
    <subcellularLocation>
        <location evidence="1 8">Nucleus</location>
    </subcellularLocation>
</comment>
<evidence type="ECO:0000256" key="2">
    <source>
        <dbReference type="ARBA" id="ARBA00009814"/>
    </source>
</evidence>
<organism evidence="10 11">
    <name type="scientific">Amniculicola lignicola CBS 123094</name>
    <dbReference type="NCBI Taxonomy" id="1392246"/>
    <lineage>
        <taxon>Eukaryota</taxon>
        <taxon>Fungi</taxon>
        <taxon>Dikarya</taxon>
        <taxon>Ascomycota</taxon>
        <taxon>Pezizomycotina</taxon>
        <taxon>Dothideomycetes</taxon>
        <taxon>Pleosporomycetidae</taxon>
        <taxon>Pleosporales</taxon>
        <taxon>Amniculicolaceae</taxon>
        <taxon>Amniculicola</taxon>
    </lineage>
</organism>
<dbReference type="GO" id="GO:0006357">
    <property type="term" value="P:regulation of transcription by RNA polymerase II"/>
    <property type="evidence" value="ECO:0007669"/>
    <property type="project" value="InterPro"/>
</dbReference>
<keyword evidence="5 8" id="KW-0804">Transcription</keyword>
<dbReference type="PANTHER" id="PTHR13321">
    <property type="entry name" value="MEDIATOR OF RNA POLYMERASE II TRANSCRIPTION, SUBUNIT 18"/>
    <property type="match status" value="1"/>
</dbReference>
<accession>A0A6A5WP33</accession>
<dbReference type="GO" id="GO:0070847">
    <property type="term" value="C:core mediator complex"/>
    <property type="evidence" value="ECO:0007669"/>
    <property type="project" value="TreeGrafter"/>
</dbReference>
<comment type="similarity">
    <text evidence="2 8">Belongs to the Mediator complex subunit 18 family.</text>
</comment>
<dbReference type="GO" id="GO:0003712">
    <property type="term" value="F:transcription coregulator activity"/>
    <property type="evidence" value="ECO:0007669"/>
    <property type="project" value="InterPro"/>
</dbReference>
<evidence type="ECO:0000256" key="1">
    <source>
        <dbReference type="ARBA" id="ARBA00004123"/>
    </source>
</evidence>
<dbReference type="Pfam" id="PF09637">
    <property type="entry name" value="Med18"/>
    <property type="match status" value="1"/>
</dbReference>
<evidence type="ECO:0000313" key="10">
    <source>
        <dbReference type="EMBL" id="KAF2002644.1"/>
    </source>
</evidence>
<keyword evidence="11" id="KW-1185">Reference proteome</keyword>